<accession>A0ABT4MYZ3</accession>
<evidence type="ECO:0008006" key="3">
    <source>
        <dbReference type="Google" id="ProtNLM"/>
    </source>
</evidence>
<keyword evidence="2" id="KW-1185">Reference proteome</keyword>
<sequence>MPPTPNRLLPDWKTRTDISKWADARKFGPATAMNDANLRALSRAYGTKPTGLYIWESESHEVYIGISEVSVVKRLRSHLIDFGLANIQSFRYLEYRGDRNALRSIERQFIYEAIWDGFTVFNSEHSSAIFGESVFDDTLNADEQVAWFEDPSYINLKAKREPHQINSSELARSQKRYAIFERRPDRDRIIDAISLYLRACTPYPFQTQLHFWGVSCLPSTNLGRGYKRLSTVNMGMLEMLWINETPDGVNVRLGVDYRFLPPKKTEKTLKRLGVTMFGMTHQNGGANEEVLGFESLQDFHDAMHSSQHIRVAAARFALDRMRKGRLSGRYRDAHNYLLADLALDRIGTWNVESKPLDSLSKLRTE</sequence>
<comment type="caution">
    <text evidence="1">The sequence shown here is derived from an EMBL/GenBank/DDBJ whole genome shotgun (WGS) entry which is preliminary data.</text>
</comment>
<organism evidence="1 2">
    <name type="scientific">Gordonia rubripertincta</name>
    <name type="common">Rhodococcus corallinus</name>
    <dbReference type="NCBI Taxonomy" id="36822"/>
    <lineage>
        <taxon>Bacteria</taxon>
        <taxon>Bacillati</taxon>
        <taxon>Actinomycetota</taxon>
        <taxon>Actinomycetes</taxon>
        <taxon>Mycobacteriales</taxon>
        <taxon>Gordoniaceae</taxon>
        <taxon>Gordonia</taxon>
    </lineage>
</organism>
<name>A0ABT4MYZ3_GORRU</name>
<dbReference type="RefSeq" id="WP_301573012.1">
    <property type="nucleotide sequence ID" value="NZ_JAPWIE010000006.1"/>
</dbReference>
<dbReference type="Proteomes" id="UP001067235">
    <property type="component" value="Unassembled WGS sequence"/>
</dbReference>
<dbReference type="EMBL" id="JAPWIE010000006">
    <property type="protein sequence ID" value="MCZ4552224.1"/>
    <property type="molecule type" value="Genomic_DNA"/>
</dbReference>
<evidence type="ECO:0000313" key="2">
    <source>
        <dbReference type="Proteomes" id="UP001067235"/>
    </source>
</evidence>
<evidence type="ECO:0000313" key="1">
    <source>
        <dbReference type="EMBL" id="MCZ4552224.1"/>
    </source>
</evidence>
<protein>
    <recommendedName>
        <fullName evidence="3">GIY-YIG domain-containing protein</fullName>
    </recommendedName>
</protein>
<proteinExistence type="predicted"/>
<reference evidence="1" key="1">
    <citation type="submission" date="2022-12" db="EMBL/GenBank/DDBJ databases">
        <authorList>
            <person name="Krivoruchko A.V."/>
            <person name="Elkin A."/>
        </authorList>
    </citation>
    <scope>NUCLEOTIDE SEQUENCE</scope>
    <source>
        <strain evidence="1">IEGM 1388</strain>
    </source>
</reference>
<gene>
    <name evidence="1" type="ORF">O4213_19680</name>
</gene>